<name>A0A9P4UTD2_9PEZI</name>
<feature type="compositionally biased region" description="Low complexity" evidence="1">
    <location>
        <begin position="219"/>
        <end position="235"/>
    </location>
</feature>
<dbReference type="Proteomes" id="UP000799441">
    <property type="component" value="Unassembled WGS sequence"/>
</dbReference>
<feature type="compositionally biased region" description="Gly residues" evidence="1">
    <location>
        <begin position="1"/>
        <end position="11"/>
    </location>
</feature>
<evidence type="ECO:0000313" key="3">
    <source>
        <dbReference type="Proteomes" id="UP000799441"/>
    </source>
</evidence>
<feature type="compositionally biased region" description="Basic residues" evidence="1">
    <location>
        <begin position="265"/>
        <end position="275"/>
    </location>
</feature>
<feature type="region of interest" description="Disordered" evidence="1">
    <location>
        <begin position="1"/>
        <end position="52"/>
    </location>
</feature>
<keyword evidence="3" id="KW-1185">Reference proteome</keyword>
<reference evidence="2" key="1">
    <citation type="journal article" date="2020" name="Stud. Mycol.">
        <title>101 Dothideomycetes genomes: a test case for predicting lifestyles and emergence of pathogens.</title>
        <authorList>
            <person name="Haridas S."/>
            <person name="Albert R."/>
            <person name="Binder M."/>
            <person name="Bloem J."/>
            <person name="Labutti K."/>
            <person name="Salamov A."/>
            <person name="Andreopoulos B."/>
            <person name="Baker S."/>
            <person name="Barry K."/>
            <person name="Bills G."/>
            <person name="Bluhm B."/>
            <person name="Cannon C."/>
            <person name="Castanera R."/>
            <person name="Culley D."/>
            <person name="Daum C."/>
            <person name="Ezra D."/>
            <person name="Gonzalez J."/>
            <person name="Henrissat B."/>
            <person name="Kuo A."/>
            <person name="Liang C."/>
            <person name="Lipzen A."/>
            <person name="Lutzoni F."/>
            <person name="Magnuson J."/>
            <person name="Mondo S."/>
            <person name="Nolan M."/>
            <person name="Ohm R."/>
            <person name="Pangilinan J."/>
            <person name="Park H.-J."/>
            <person name="Ramirez L."/>
            <person name="Alfaro M."/>
            <person name="Sun H."/>
            <person name="Tritt A."/>
            <person name="Yoshinaga Y."/>
            <person name="Zwiers L.-H."/>
            <person name="Turgeon B."/>
            <person name="Goodwin S."/>
            <person name="Spatafora J."/>
            <person name="Crous P."/>
            <person name="Grigoriev I."/>
        </authorList>
    </citation>
    <scope>NUCLEOTIDE SEQUENCE</scope>
    <source>
        <strain evidence="2">CBS 116435</strain>
    </source>
</reference>
<feature type="region of interest" description="Disordered" evidence="1">
    <location>
        <begin position="196"/>
        <end position="276"/>
    </location>
</feature>
<feature type="compositionally biased region" description="Low complexity" evidence="1">
    <location>
        <begin position="25"/>
        <end position="38"/>
    </location>
</feature>
<gene>
    <name evidence="2" type="ORF">K431DRAFT_163384</name>
</gene>
<comment type="caution">
    <text evidence="2">The sequence shown here is derived from an EMBL/GenBank/DDBJ whole genome shotgun (WGS) entry which is preliminary data.</text>
</comment>
<dbReference type="AlphaFoldDB" id="A0A9P4UTD2"/>
<feature type="compositionally biased region" description="Polar residues" evidence="1">
    <location>
        <begin position="197"/>
        <end position="218"/>
    </location>
</feature>
<organism evidence="2 3">
    <name type="scientific">Polychaeton citri CBS 116435</name>
    <dbReference type="NCBI Taxonomy" id="1314669"/>
    <lineage>
        <taxon>Eukaryota</taxon>
        <taxon>Fungi</taxon>
        <taxon>Dikarya</taxon>
        <taxon>Ascomycota</taxon>
        <taxon>Pezizomycotina</taxon>
        <taxon>Dothideomycetes</taxon>
        <taxon>Dothideomycetidae</taxon>
        <taxon>Capnodiales</taxon>
        <taxon>Capnodiaceae</taxon>
        <taxon>Polychaeton</taxon>
    </lineage>
</organism>
<sequence length="367" mass="40483">MAQQGNNGGGNNPVLPFGYDPNYLQPRQSSSSEPPRQQNLHHHHQQQQYNQSAQAVLNDSDDAFIQSFFQNPDGANSTEDIHNVAWSLDQKPPEHPNFGSWDFNAAQNTALTNRSQGSFQPQAQQHGQQPQHMDGFYQQQMTGAASDADMLSGASSLFNLSNQQQQQQDASGGTGFGGASWGNFAAGVGHVLAGPENLQSPLTSSGRQSSGGSLYTPTSGSLSQQQLGQHLQFQQMMRDQQHGQGRHQSQPQNVHQQPQPQPQHHVPHQGQHTRHPSLQLDTAHTGMFQMFQQNQGNASWLAQQALQFTPQQNQGAQRPSMLRFESQQSDGCPPGRPGRCRQPQPFHAATDARLPPSVPVRHPRFWK</sequence>
<evidence type="ECO:0000313" key="2">
    <source>
        <dbReference type="EMBL" id="KAF2723975.1"/>
    </source>
</evidence>
<accession>A0A9P4UTD2</accession>
<proteinExistence type="predicted"/>
<dbReference type="EMBL" id="MU003773">
    <property type="protein sequence ID" value="KAF2723975.1"/>
    <property type="molecule type" value="Genomic_DNA"/>
</dbReference>
<protein>
    <submittedName>
        <fullName evidence="2">Uncharacterized protein</fullName>
    </submittedName>
</protein>
<feature type="region of interest" description="Disordered" evidence="1">
    <location>
        <begin position="310"/>
        <end position="367"/>
    </location>
</feature>
<feature type="compositionally biased region" description="Low complexity" evidence="1">
    <location>
        <begin position="247"/>
        <end position="264"/>
    </location>
</feature>
<evidence type="ECO:0000256" key="1">
    <source>
        <dbReference type="SAM" id="MobiDB-lite"/>
    </source>
</evidence>